<sequence>MGQVRHGSATTTHAIRAAIQRSQASLATLSRELTASAITDNDVDLPPVLRIPHPRECRRPRPRREPRWCPRVSADDARQPKRSIVENWRDPRLEAAPDTGQLRVNFTYGGPFGRTAGFSTKARRAVYHEGPVEPAAWIEAEALTSRLDLRFQPVRISWRRDHGRTRHVTLDAGFEMEDHSIVFVEYKGHRSFFEEPRTADLLDEAELVLATHGATLRRETGTELLGTMLHRTLKDVFDDRDTAFDPLFDVATVRDAVLREGGTAPLGVVLEALGGRTRIAQARLNAMSVRRVVRIDPARPQMPDTPVDLPPARTPGRLEAFLAHHARREDDE</sequence>
<proteinExistence type="predicted"/>
<organism evidence="1 2">
    <name type="scientific">Sphingomonas cynarae</name>
    <dbReference type="NCBI Taxonomy" id="930197"/>
    <lineage>
        <taxon>Bacteria</taxon>
        <taxon>Pseudomonadati</taxon>
        <taxon>Pseudomonadota</taxon>
        <taxon>Alphaproteobacteria</taxon>
        <taxon>Sphingomonadales</taxon>
        <taxon>Sphingomonadaceae</taxon>
        <taxon>Sphingomonas</taxon>
    </lineage>
</organism>
<dbReference type="Proteomes" id="UP001500523">
    <property type="component" value="Unassembled WGS sequence"/>
</dbReference>
<evidence type="ECO:0008006" key="3">
    <source>
        <dbReference type="Google" id="ProtNLM"/>
    </source>
</evidence>
<dbReference type="EMBL" id="BAABBF010000004">
    <property type="protein sequence ID" value="GAA3710560.1"/>
    <property type="molecule type" value="Genomic_DNA"/>
</dbReference>
<keyword evidence="2" id="KW-1185">Reference proteome</keyword>
<gene>
    <name evidence="1" type="ORF">GCM10022268_19550</name>
</gene>
<reference evidence="2" key="1">
    <citation type="journal article" date="2019" name="Int. J. Syst. Evol. Microbiol.">
        <title>The Global Catalogue of Microorganisms (GCM) 10K type strain sequencing project: providing services to taxonomists for standard genome sequencing and annotation.</title>
        <authorList>
            <consortium name="The Broad Institute Genomics Platform"/>
            <consortium name="The Broad Institute Genome Sequencing Center for Infectious Disease"/>
            <person name="Wu L."/>
            <person name="Ma J."/>
        </authorList>
    </citation>
    <scope>NUCLEOTIDE SEQUENCE [LARGE SCALE GENOMIC DNA]</scope>
    <source>
        <strain evidence="2">JCM 17498</strain>
    </source>
</reference>
<accession>A0ABP7DVI1</accession>
<protein>
    <recommendedName>
        <fullName evidence="3">TnsA endonuclease N-terminal domain-containing protein</fullName>
    </recommendedName>
</protein>
<evidence type="ECO:0000313" key="2">
    <source>
        <dbReference type="Proteomes" id="UP001500523"/>
    </source>
</evidence>
<evidence type="ECO:0000313" key="1">
    <source>
        <dbReference type="EMBL" id="GAA3710560.1"/>
    </source>
</evidence>
<name>A0ABP7DVI1_9SPHN</name>
<comment type="caution">
    <text evidence="1">The sequence shown here is derived from an EMBL/GenBank/DDBJ whole genome shotgun (WGS) entry which is preliminary data.</text>
</comment>